<accession>A0A437M1E4</accession>
<evidence type="ECO:0000256" key="3">
    <source>
        <dbReference type="ARBA" id="ARBA00022729"/>
    </source>
</evidence>
<reference evidence="6 7" key="1">
    <citation type="submission" date="2019-01" db="EMBL/GenBank/DDBJ databases">
        <authorList>
            <person name="Chen W.-M."/>
        </authorList>
    </citation>
    <scope>NUCLEOTIDE SEQUENCE [LARGE SCALE GENOMIC DNA]</scope>
    <source>
        <strain evidence="6 7">CCP-6</strain>
    </source>
</reference>
<comment type="caution">
    <text evidence="6">The sequence shown here is derived from an EMBL/GenBank/DDBJ whole genome shotgun (WGS) entry which is preliminary data.</text>
</comment>
<evidence type="ECO:0000256" key="2">
    <source>
        <dbReference type="ARBA" id="ARBA00005695"/>
    </source>
</evidence>
<dbReference type="PANTHER" id="PTHR30290">
    <property type="entry name" value="PERIPLASMIC BINDING COMPONENT OF ABC TRANSPORTER"/>
    <property type="match status" value="1"/>
</dbReference>
<dbReference type="RefSeq" id="WP_127789624.1">
    <property type="nucleotide sequence ID" value="NZ_SACL01000010.1"/>
</dbReference>
<comment type="subcellular location">
    <subcellularLocation>
        <location evidence="1">Periplasm</location>
    </subcellularLocation>
</comment>
<dbReference type="PANTHER" id="PTHR30290:SF38">
    <property type="entry name" value="D,D-DIPEPTIDE-BINDING PERIPLASMIC PROTEIN DDPA-RELATED"/>
    <property type="match status" value="1"/>
</dbReference>
<evidence type="ECO:0000313" key="6">
    <source>
        <dbReference type="EMBL" id="RVT91521.1"/>
    </source>
</evidence>
<dbReference type="EMBL" id="SACL01000010">
    <property type="protein sequence ID" value="RVT91521.1"/>
    <property type="molecule type" value="Genomic_DNA"/>
</dbReference>
<evidence type="ECO:0000259" key="5">
    <source>
        <dbReference type="Pfam" id="PF00496"/>
    </source>
</evidence>
<dbReference type="InterPro" id="IPR039424">
    <property type="entry name" value="SBP_5"/>
</dbReference>
<sequence length="523" mass="58549">MKRRQFLAAMGAAPLAGPARAAEGRVLRFVPQANLSSIDPIWTTANVSRNHGYMVYDTLYGSDRQYNPHPQLAAGHTVEDDGRRWTITLREGIRFHDNEPIRARDAVASINRWGRRSAFGQKLLAATAELSALDDRRLQFRLNKPFPLLAHALAFAGQPASIMPERVAQTDPFRQITDTTGSGPFRFLRDEYNSGAFAAYARFEGYKPVETGTPSLTAGPKVAHFDRIEWRIITDGSTSSAALQAGEIDWFEMPEYELLELFKRNRNISVEVLDSGGNNGFLRLNHLHAPFDNKAIRQAILWAVEQSDYMSANAGPDRANWRDDTGVFTPGSPYATDVGLEPLRGPRDIEKAKRLLREAGYANQPVRVLGTTDIPAVTAWSQVAADMFRKLGMNLDFAVSDWGTVLQRRASQEPPERGGWSVTTSGFSSYDFASPATHPLIRGNGREGWFGWPTIPKLEELRDAWFDAPDETTRKAIATDIQRTVMEEVAYIPTGTYYFRTALRKNLTGRVEGLPIFWNIRRA</sequence>
<keyword evidence="3 4" id="KW-0732">Signal</keyword>
<dbReference type="AlphaFoldDB" id="A0A437M1E4"/>
<proteinExistence type="inferred from homology"/>
<name>A0A437M1E4_9PROT</name>
<evidence type="ECO:0000256" key="4">
    <source>
        <dbReference type="SAM" id="SignalP"/>
    </source>
</evidence>
<feature type="signal peptide" evidence="4">
    <location>
        <begin position="1"/>
        <end position="21"/>
    </location>
</feature>
<comment type="similarity">
    <text evidence="2">Belongs to the bacterial solute-binding protein 5 family.</text>
</comment>
<dbReference type="Gene3D" id="3.40.190.10">
    <property type="entry name" value="Periplasmic binding protein-like II"/>
    <property type="match status" value="1"/>
</dbReference>
<dbReference type="Gene3D" id="3.10.105.10">
    <property type="entry name" value="Dipeptide-binding Protein, Domain 3"/>
    <property type="match status" value="1"/>
</dbReference>
<protein>
    <submittedName>
        <fullName evidence="6">ABC transporter substrate-binding protein</fullName>
    </submittedName>
</protein>
<dbReference type="Pfam" id="PF00496">
    <property type="entry name" value="SBP_bac_5"/>
    <property type="match status" value="1"/>
</dbReference>
<evidence type="ECO:0000313" key="7">
    <source>
        <dbReference type="Proteomes" id="UP000282957"/>
    </source>
</evidence>
<evidence type="ECO:0000256" key="1">
    <source>
        <dbReference type="ARBA" id="ARBA00004418"/>
    </source>
</evidence>
<dbReference type="CDD" id="cd08502">
    <property type="entry name" value="PBP2_NikA_DppA_OppA_like_16"/>
    <property type="match status" value="1"/>
</dbReference>
<dbReference type="GO" id="GO:0030288">
    <property type="term" value="C:outer membrane-bounded periplasmic space"/>
    <property type="evidence" value="ECO:0007669"/>
    <property type="project" value="UniProtKB-ARBA"/>
</dbReference>
<dbReference type="InterPro" id="IPR030678">
    <property type="entry name" value="Peptide/Ni-bd"/>
</dbReference>
<dbReference type="OrthoDB" id="7233744at2"/>
<feature type="chain" id="PRO_5019013129" evidence="4">
    <location>
        <begin position="22"/>
        <end position="523"/>
    </location>
</feature>
<dbReference type="PIRSF" id="PIRSF002741">
    <property type="entry name" value="MppA"/>
    <property type="match status" value="1"/>
</dbReference>
<dbReference type="SUPFAM" id="SSF53850">
    <property type="entry name" value="Periplasmic binding protein-like II"/>
    <property type="match status" value="1"/>
</dbReference>
<dbReference type="InterPro" id="IPR000914">
    <property type="entry name" value="SBP_5_dom"/>
</dbReference>
<dbReference type="GO" id="GO:0015833">
    <property type="term" value="P:peptide transport"/>
    <property type="evidence" value="ECO:0007669"/>
    <property type="project" value="TreeGrafter"/>
</dbReference>
<organism evidence="6 7">
    <name type="scientific">Rhodovarius crocodyli</name>
    <dbReference type="NCBI Taxonomy" id="1979269"/>
    <lineage>
        <taxon>Bacteria</taxon>
        <taxon>Pseudomonadati</taxon>
        <taxon>Pseudomonadota</taxon>
        <taxon>Alphaproteobacteria</taxon>
        <taxon>Acetobacterales</taxon>
        <taxon>Roseomonadaceae</taxon>
        <taxon>Rhodovarius</taxon>
    </lineage>
</organism>
<keyword evidence="7" id="KW-1185">Reference proteome</keyword>
<gene>
    <name evidence="6" type="ORF">EOD42_21355</name>
</gene>
<feature type="domain" description="Solute-binding protein family 5" evidence="5">
    <location>
        <begin position="68"/>
        <end position="413"/>
    </location>
</feature>
<dbReference type="GO" id="GO:1904680">
    <property type="term" value="F:peptide transmembrane transporter activity"/>
    <property type="evidence" value="ECO:0007669"/>
    <property type="project" value="TreeGrafter"/>
</dbReference>
<dbReference type="GO" id="GO:0043190">
    <property type="term" value="C:ATP-binding cassette (ABC) transporter complex"/>
    <property type="evidence" value="ECO:0007669"/>
    <property type="project" value="InterPro"/>
</dbReference>
<dbReference type="Proteomes" id="UP000282957">
    <property type="component" value="Unassembled WGS sequence"/>
</dbReference>